<evidence type="ECO:0000256" key="1">
    <source>
        <dbReference type="ARBA" id="ARBA00022857"/>
    </source>
</evidence>
<keyword evidence="1" id="KW-0521">NADP</keyword>
<dbReference type="SUPFAM" id="SSF50129">
    <property type="entry name" value="GroES-like"/>
    <property type="match status" value="1"/>
</dbReference>
<evidence type="ECO:0000313" key="3">
    <source>
        <dbReference type="EMBL" id="GAA2204621.1"/>
    </source>
</evidence>
<dbReference type="PANTHER" id="PTHR48106">
    <property type="entry name" value="QUINONE OXIDOREDUCTASE PIG3-RELATED"/>
    <property type="match status" value="1"/>
</dbReference>
<evidence type="ECO:0000313" key="4">
    <source>
        <dbReference type="Proteomes" id="UP001501391"/>
    </source>
</evidence>
<keyword evidence="2" id="KW-0560">Oxidoreductase</keyword>
<name>A0ABN3C5P7_9ACTN</name>
<evidence type="ECO:0000256" key="2">
    <source>
        <dbReference type="ARBA" id="ARBA00023002"/>
    </source>
</evidence>
<dbReference type="Gene3D" id="3.40.50.720">
    <property type="entry name" value="NAD(P)-binding Rossmann-like Domain"/>
    <property type="match status" value="1"/>
</dbReference>
<dbReference type="PANTHER" id="PTHR48106:SF18">
    <property type="entry name" value="QUINONE OXIDOREDUCTASE PIG3"/>
    <property type="match status" value="1"/>
</dbReference>
<keyword evidence="4" id="KW-1185">Reference proteome</keyword>
<gene>
    <name evidence="3" type="ORF">GCM10009787_72460</name>
</gene>
<reference evidence="3 4" key="1">
    <citation type="journal article" date="2019" name="Int. J. Syst. Evol. Microbiol.">
        <title>The Global Catalogue of Microorganisms (GCM) 10K type strain sequencing project: providing services to taxonomists for standard genome sequencing and annotation.</title>
        <authorList>
            <consortium name="The Broad Institute Genomics Platform"/>
            <consortium name="The Broad Institute Genome Sequencing Center for Infectious Disease"/>
            <person name="Wu L."/>
            <person name="Ma J."/>
        </authorList>
    </citation>
    <scope>NUCLEOTIDE SEQUENCE [LARGE SCALE GENOMIC DNA]</scope>
    <source>
        <strain evidence="3 4">JCM 14924</strain>
    </source>
</reference>
<comment type="caution">
    <text evidence="3">The sequence shown here is derived from an EMBL/GenBank/DDBJ whole genome shotgun (WGS) entry which is preliminary data.</text>
</comment>
<dbReference type="Gene3D" id="3.90.180.10">
    <property type="entry name" value="Medium-chain alcohol dehydrogenases, catalytic domain"/>
    <property type="match status" value="1"/>
</dbReference>
<proteinExistence type="predicted"/>
<accession>A0ABN3C5P7</accession>
<sequence>MENVQAWVLPAGPQDRSGGPVRGELTLTRIPIASPGDHEVLVESLVGCWEANMEHALARSPVDIVRQRGEDRIVLGTCGVVRVLRTGAAVRGLREGQECLWIPFGQVDRHGYAETICAYDAPGSPGLLAERMVVPADRLVPLPADGRHPVERWAPFARYFTAWDNWRVTSRCWRSQVDDAWDEQPLVLGWGGGVVFAELELARREGFRTAMVSGRDSRLKEIAASGAIAVDRREFPDLDYLRAKESTDPDAMDRYRASEARFLEIVGELSGGHGVSVFLDNLGGGLHRATMKSLAREGVVSTVGWKTGMRLWNLRATECISRHIHVHTHAWRLQDAPRIRDVMQETGWLPDIADDPVTPFARVPELAETYRRDDFDTYFPLFSGAGRG</sequence>
<dbReference type="InterPro" id="IPR036291">
    <property type="entry name" value="NAD(P)-bd_dom_sf"/>
</dbReference>
<dbReference type="RefSeq" id="WP_059247568.1">
    <property type="nucleotide sequence ID" value="NZ_BAAAOQ010000035.1"/>
</dbReference>
<dbReference type="EMBL" id="BAAAOQ010000035">
    <property type="protein sequence ID" value="GAA2204621.1"/>
    <property type="molecule type" value="Genomic_DNA"/>
</dbReference>
<dbReference type="Proteomes" id="UP001501391">
    <property type="component" value="Unassembled WGS sequence"/>
</dbReference>
<dbReference type="InterPro" id="IPR011032">
    <property type="entry name" value="GroES-like_sf"/>
</dbReference>
<protein>
    <submittedName>
        <fullName evidence="3">Zinc-binding dehydrogenase</fullName>
    </submittedName>
</protein>
<organism evidence="3 4">
    <name type="scientific">Streptomyces bangladeshensis</name>
    <dbReference type="NCBI Taxonomy" id="295352"/>
    <lineage>
        <taxon>Bacteria</taxon>
        <taxon>Bacillati</taxon>
        <taxon>Actinomycetota</taxon>
        <taxon>Actinomycetes</taxon>
        <taxon>Kitasatosporales</taxon>
        <taxon>Streptomycetaceae</taxon>
        <taxon>Streptomyces</taxon>
    </lineage>
</organism>
<dbReference type="SUPFAM" id="SSF51735">
    <property type="entry name" value="NAD(P)-binding Rossmann-fold domains"/>
    <property type="match status" value="1"/>
</dbReference>